<dbReference type="RefSeq" id="WP_226747074.1">
    <property type="nucleotide sequence ID" value="NZ_JAJATZ010000001.1"/>
</dbReference>
<evidence type="ECO:0000256" key="1">
    <source>
        <dbReference type="SAM" id="Phobius"/>
    </source>
</evidence>
<evidence type="ECO:0000313" key="2">
    <source>
        <dbReference type="EMBL" id="MCB5198066.1"/>
    </source>
</evidence>
<keyword evidence="1" id="KW-0472">Membrane</keyword>
<sequence>MIDFRSFSSIWYWVVLALMWSSLSYYVIGVPYDLVQRARRKPGQARDDLVDATRISVTRLLSLAGSAGVAMTAVICFFLSSLAILGFYYWIQLAQALFFLSFPLTIVGAVSLSTANKIYALEPEHDALIKILMRHRLWVQIVGMISIFITAMFGMAQNLMVVRAL</sequence>
<evidence type="ECO:0000313" key="3">
    <source>
        <dbReference type="Proteomes" id="UP001138961"/>
    </source>
</evidence>
<feature type="transmembrane region" description="Helical" evidence="1">
    <location>
        <begin position="12"/>
        <end position="32"/>
    </location>
</feature>
<dbReference type="Proteomes" id="UP001138961">
    <property type="component" value="Unassembled WGS sequence"/>
</dbReference>
<feature type="transmembrane region" description="Helical" evidence="1">
    <location>
        <begin position="137"/>
        <end position="156"/>
    </location>
</feature>
<keyword evidence="1" id="KW-0812">Transmembrane</keyword>
<dbReference type="EMBL" id="JAJATZ010000001">
    <property type="protein sequence ID" value="MCB5198066.1"/>
    <property type="molecule type" value="Genomic_DNA"/>
</dbReference>
<protein>
    <submittedName>
        <fullName evidence="2">Component of SufBCD complex</fullName>
    </submittedName>
</protein>
<organism evidence="2 3">
    <name type="scientific">Loktanella gaetbuli</name>
    <dbReference type="NCBI Taxonomy" id="2881335"/>
    <lineage>
        <taxon>Bacteria</taxon>
        <taxon>Pseudomonadati</taxon>
        <taxon>Pseudomonadota</taxon>
        <taxon>Alphaproteobacteria</taxon>
        <taxon>Rhodobacterales</taxon>
        <taxon>Roseobacteraceae</taxon>
        <taxon>Loktanella</taxon>
    </lineage>
</organism>
<comment type="caution">
    <text evidence="2">The sequence shown here is derived from an EMBL/GenBank/DDBJ whole genome shotgun (WGS) entry which is preliminary data.</text>
</comment>
<proteinExistence type="predicted"/>
<feature type="transmembrane region" description="Helical" evidence="1">
    <location>
        <begin position="63"/>
        <end position="91"/>
    </location>
</feature>
<gene>
    <name evidence="2" type="ORF">LGQ03_02320</name>
</gene>
<reference evidence="2" key="1">
    <citation type="submission" date="2021-10" db="EMBL/GenBank/DDBJ databases">
        <title>Loktanella gaetbuli sp. nov., isolated from a tidal flat.</title>
        <authorList>
            <person name="Park S."/>
            <person name="Yoon J.-H."/>
        </authorList>
    </citation>
    <scope>NUCLEOTIDE SEQUENCE</scope>
    <source>
        <strain evidence="2">TSTF-M6</strain>
    </source>
</reference>
<accession>A0ABS8BRE6</accession>
<keyword evidence="3" id="KW-1185">Reference proteome</keyword>
<keyword evidence="1" id="KW-1133">Transmembrane helix</keyword>
<name>A0ABS8BRE6_9RHOB</name>
<feature type="transmembrane region" description="Helical" evidence="1">
    <location>
        <begin position="97"/>
        <end position="116"/>
    </location>
</feature>